<keyword evidence="2" id="KW-1185">Reference proteome</keyword>
<evidence type="ECO:0000313" key="1">
    <source>
        <dbReference type="EMBL" id="KAK3222389.1"/>
    </source>
</evidence>
<accession>A0AAE0ART9</accession>
<protein>
    <submittedName>
        <fullName evidence="1">Uncharacterized protein</fullName>
    </submittedName>
</protein>
<dbReference type="EMBL" id="JANJYJ010000003">
    <property type="protein sequence ID" value="KAK3222389.1"/>
    <property type="molecule type" value="Genomic_DNA"/>
</dbReference>
<reference evidence="1" key="1">
    <citation type="journal article" date="2023" name="Plant J.">
        <title>Genome sequences and population genomics provide insights into the demographic history, inbreeding, and mutation load of two 'living fossil' tree species of Dipteronia.</title>
        <authorList>
            <person name="Feng Y."/>
            <person name="Comes H.P."/>
            <person name="Chen J."/>
            <person name="Zhu S."/>
            <person name="Lu R."/>
            <person name="Zhang X."/>
            <person name="Li P."/>
            <person name="Qiu J."/>
            <person name="Olsen K.M."/>
            <person name="Qiu Y."/>
        </authorList>
    </citation>
    <scope>NUCLEOTIDE SEQUENCE</scope>
    <source>
        <strain evidence="1">NBL</strain>
    </source>
</reference>
<proteinExistence type="predicted"/>
<evidence type="ECO:0000313" key="2">
    <source>
        <dbReference type="Proteomes" id="UP001281410"/>
    </source>
</evidence>
<organism evidence="1 2">
    <name type="scientific">Dipteronia sinensis</name>
    <dbReference type="NCBI Taxonomy" id="43782"/>
    <lineage>
        <taxon>Eukaryota</taxon>
        <taxon>Viridiplantae</taxon>
        <taxon>Streptophyta</taxon>
        <taxon>Embryophyta</taxon>
        <taxon>Tracheophyta</taxon>
        <taxon>Spermatophyta</taxon>
        <taxon>Magnoliopsida</taxon>
        <taxon>eudicotyledons</taxon>
        <taxon>Gunneridae</taxon>
        <taxon>Pentapetalae</taxon>
        <taxon>rosids</taxon>
        <taxon>malvids</taxon>
        <taxon>Sapindales</taxon>
        <taxon>Sapindaceae</taxon>
        <taxon>Hippocastanoideae</taxon>
        <taxon>Acereae</taxon>
        <taxon>Dipteronia</taxon>
    </lineage>
</organism>
<name>A0AAE0ART9_9ROSI</name>
<dbReference type="Proteomes" id="UP001281410">
    <property type="component" value="Unassembled WGS sequence"/>
</dbReference>
<gene>
    <name evidence="1" type="ORF">Dsin_009414</name>
</gene>
<dbReference type="AlphaFoldDB" id="A0AAE0ART9"/>
<sequence>MNSEREVRVDIDGETHLKEKCLKTKRSFKKLNSFAHDANLHRGASRSKKWVRDFHSDVLHITDDPITTGEEEAVSIITLEDVIEELLQVCAIIYSMKLYSIILFKEFMLVHFVYV</sequence>
<comment type="caution">
    <text evidence="1">The sequence shown here is derived from an EMBL/GenBank/DDBJ whole genome shotgun (WGS) entry which is preliminary data.</text>
</comment>